<evidence type="ECO:0000256" key="4">
    <source>
        <dbReference type="ARBA" id="ARBA00023002"/>
    </source>
</evidence>
<comment type="pathway">
    <text evidence="1">Carbohydrate degradation; glycolysis; pyruvate from D-glyceraldehyde 3-phosphate: step 1/5.</text>
</comment>
<keyword evidence="5" id="KW-0324">Glycolysis</keyword>
<evidence type="ECO:0000313" key="9">
    <source>
        <dbReference type="Proteomes" id="UP000198372"/>
    </source>
</evidence>
<evidence type="ECO:0000256" key="3">
    <source>
        <dbReference type="ARBA" id="ARBA00007406"/>
    </source>
</evidence>
<protein>
    <submittedName>
        <fullName evidence="8">BQ2448_3650 protein</fullName>
    </submittedName>
</protein>
<reference evidence="9" key="1">
    <citation type="submission" date="2016-09" db="EMBL/GenBank/DDBJ databases">
        <authorList>
            <person name="Jeantristanb JTB J.-T."/>
            <person name="Ricardo R."/>
        </authorList>
    </citation>
    <scope>NUCLEOTIDE SEQUENCE [LARGE SCALE GENOMIC DNA]</scope>
</reference>
<dbReference type="InterPro" id="IPR020828">
    <property type="entry name" value="GlycerAld_3-P_DH_NAD(P)-bd"/>
</dbReference>
<dbReference type="GO" id="GO:0006096">
    <property type="term" value="P:glycolytic process"/>
    <property type="evidence" value="ECO:0007669"/>
    <property type="project" value="UniProtKB-UniPathway"/>
</dbReference>
<comment type="catalytic activity">
    <reaction evidence="6">
        <text>D-glyceraldehyde 3-phosphate + phosphate + NADP(+) = (2R)-3-phospho-glyceroyl phosphate + NADPH + H(+)</text>
        <dbReference type="Rhea" id="RHEA:10296"/>
        <dbReference type="ChEBI" id="CHEBI:15378"/>
        <dbReference type="ChEBI" id="CHEBI:43474"/>
        <dbReference type="ChEBI" id="CHEBI:57604"/>
        <dbReference type="ChEBI" id="CHEBI:57783"/>
        <dbReference type="ChEBI" id="CHEBI:58349"/>
        <dbReference type="ChEBI" id="CHEBI:59776"/>
        <dbReference type="EC" id="1.2.1.13"/>
    </reaction>
</comment>
<dbReference type="Proteomes" id="UP000198372">
    <property type="component" value="Unassembled WGS sequence"/>
</dbReference>
<dbReference type="FunFam" id="3.40.50.720:FF:000001">
    <property type="entry name" value="Glyceraldehyde-3-phosphate dehydrogenase"/>
    <property type="match status" value="1"/>
</dbReference>
<name>A0A238FI77_9BASI</name>
<dbReference type="SMART" id="SM00846">
    <property type="entry name" value="Gp_dh_N"/>
    <property type="match status" value="1"/>
</dbReference>
<dbReference type="UniPathway" id="UPA00109">
    <property type="reaction ID" value="UER00184"/>
</dbReference>
<gene>
    <name evidence="8" type="ORF">BQ2448_3650</name>
</gene>
<evidence type="ECO:0000256" key="2">
    <source>
        <dbReference type="ARBA" id="ARBA00005215"/>
    </source>
</evidence>
<keyword evidence="9" id="KW-1185">Reference proteome</keyword>
<dbReference type="AlphaFoldDB" id="A0A238FI77"/>
<dbReference type="InterPro" id="IPR036291">
    <property type="entry name" value="NAD(P)-bd_dom_sf"/>
</dbReference>
<dbReference type="OrthoDB" id="1152826at2759"/>
<dbReference type="CDD" id="cd05214">
    <property type="entry name" value="GAPDH_I_N"/>
    <property type="match status" value="1"/>
</dbReference>
<accession>A0A238FI77</accession>
<dbReference type="SUPFAM" id="SSF51735">
    <property type="entry name" value="NAD(P)-binding Rossmann-fold domains"/>
    <property type="match status" value="1"/>
</dbReference>
<dbReference type="InterPro" id="IPR020829">
    <property type="entry name" value="GlycerAld_3-P_DH_cat"/>
</dbReference>
<dbReference type="GO" id="GO:0051287">
    <property type="term" value="F:NAD binding"/>
    <property type="evidence" value="ECO:0007669"/>
    <property type="project" value="InterPro"/>
</dbReference>
<proteinExistence type="inferred from homology"/>
<dbReference type="InterPro" id="IPR020831">
    <property type="entry name" value="GlycerAld/Erythrose_P_DH"/>
</dbReference>
<dbReference type="Pfam" id="PF02800">
    <property type="entry name" value="Gp_dh_C"/>
    <property type="match status" value="1"/>
</dbReference>
<comment type="similarity">
    <text evidence="3">Belongs to the glyceraldehyde-3-phosphate dehydrogenase family.</text>
</comment>
<dbReference type="EMBL" id="FMSP01000006">
    <property type="protein sequence ID" value="SCV70888.1"/>
    <property type="molecule type" value="Genomic_DNA"/>
</dbReference>
<evidence type="ECO:0000256" key="1">
    <source>
        <dbReference type="ARBA" id="ARBA00004869"/>
    </source>
</evidence>
<dbReference type="SUPFAM" id="SSF55347">
    <property type="entry name" value="Glyceraldehyde-3-phosphate dehydrogenase-like, C-terminal domain"/>
    <property type="match status" value="1"/>
</dbReference>
<organism evidence="8 9">
    <name type="scientific">Microbotryum intermedium</name>
    <dbReference type="NCBI Taxonomy" id="269621"/>
    <lineage>
        <taxon>Eukaryota</taxon>
        <taxon>Fungi</taxon>
        <taxon>Dikarya</taxon>
        <taxon>Basidiomycota</taxon>
        <taxon>Pucciniomycotina</taxon>
        <taxon>Microbotryomycetes</taxon>
        <taxon>Microbotryales</taxon>
        <taxon>Microbotryaceae</taxon>
        <taxon>Microbotryum</taxon>
    </lineage>
</organism>
<feature type="domain" description="Glyceraldehyde 3-phosphate dehydrogenase NAD(P) binding" evidence="7">
    <location>
        <begin position="9"/>
        <end position="162"/>
    </location>
</feature>
<keyword evidence="4" id="KW-0560">Oxidoreductase</keyword>
<dbReference type="Gene3D" id="3.40.50.720">
    <property type="entry name" value="NAD(P)-binding Rossmann-like Domain"/>
    <property type="match status" value="2"/>
</dbReference>
<dbReference type="STRING" id="269621.A0A238FI77"/>
<evidence type="ECO:0000256" key="5">
    <source>
        <dbReference type="ARBA" id="ARBA00023152"/>
    </source>
</evidence>
<dbReference type="GO" id="GO:0004365">
    <property type="term" value="F:glyceraldehyde-3-phosphate dehydrogenase (NAD+) (phosphorylating) activity"/>
    <property type="evidence" value="ECO:0007669"/>
    <property type="project" value="TreeGrafter"/>
</dbReference>
<dbReference type="FunFam" id="3.30.360.10:FF:000002">
    <property type="entry name" value="Glyceraldehyde-3-phosphate dehydrogenase"/>
    <property type="match status" value="1"/>
</dbReference>
<dbReference type="Gene3D" id="3.30.360.10">
    <property type="entry name" value="Dihydrodipicolinate Reductase, domain 2"/>
    <property type="match status" value="1"/>
</dbReference>
<dbReference type="PANTHER" id="PTHR10836">
    <property type="entry name" value="GLYCERALDEHYDE 3-PHOSPHATE DEHYDROGENASE"/>
    <property type="match status" value="1"/>
</dbReference>
<comment type="pathway">
    <text evidence="2">Carbohydrate biosynthesis; Calvin cycle.</text>
</comment>
<evidence type="ECO:0000259" key="7">
    <source>
        <dbReference type="SMART" id="SM00846"/>
    </source>
</evidence>
<dbReference type="Pfam" id="PF00044">
    <property type="entry name" value="Gp_dh_N"/>
    <property type="match status" value="1"/>
</dbReference>
<evidence type="ECO:0000256" key="6">
    <source>
        <dbReference type="ARBA" id="ARBA00052787"/>
    </source>
</evidence>
<dbReference type="PANTHER" id="PTHR10836:SF134">
    <property type="entry name" value="GLYCERALDEHYDE-3-PHOSPHATE DEHYDROGENASE (PHOSPHORYLATING)"/>
    <property type="match status" value="1"/>
</dbReference>
<sequence length="426" mass="46237">MVSPVDPVALVGINGFGRIGRAAFRASLARDDIKVVAINHTAPSLSYLIHVIRYDSTHGTSPYANEFSITDAGDLKFLDRTIKLFSERNPEELDWASAGVEYVLEATGKMTTVETAGRHCKPGKGAKKVVISSPSKDAKTIVVGVNRREYHPSMQVVSNASCTVSPFLHQARLETSALCPHNLIEFLPHQTNCLAPLAKVLQRCFGIEYGMMTTVHASTSSQHILDGYSKKNRRLGRGVGSNIIPTTTGAATAVQLVLPELTGKFTGISVRVPVNNVSMVDLTVSLSTPVASVEELLRPLREAAAGRYGSSLGSLTTVICVNDDELVSSDFLGYQQSCIVDSHATVQLNPTTFKIIAWYDNEYAYSVRCLDLIRYMFEVDHGLRGESTPTPSRPISPVQGAAHVEQFTADKAARVAQRIQGQFMLA</sequence>
<dbReference type="GO" id="GO:0005829">
    <property type="term" value="C:cytosol"/>
    <property type="evidence" value="ECO:0007669"/>
    <property type="project" value="TreeGrafter"/>
</dbReference>
<dbReference type="CDD" id="cd18126">
    <property type="entry name" value="GAPDH_I_C"/>
    <property type="match status" value="1"/>
</dbReference>
<dbReference type="GO" id="GO:0047100">
    <property type="term" value="F:glyceraldehyde-3-phosphate dehydrogenase (NADP+) (phosphorylating) activity"/>
    <property type="evidence" value="ECO:0007669"/>
    <property type="project" value="UniProtKB-EC"/>
</dbReference>
<evidence type="ECO:0000313" key="8">
    <source>
        <dbReference type="EMBL" id="SCV70888.1"/>
    </source>
</evidence>